<dbReference type="EMBL" id="BAMD01000051">
    <property type="protein sequence ID" value="GAF04638.1"/>
    <property type="molecule type" value="Genomic_DNA"/>
</dbReference>
<name>W7YAP0_9BACT</name>
<dbReference type="AlphaFoldDB" id="W7YAP0"/>
<protein>
    <submittedName>
        <fullName evidence="1">Uncharacterized protein</fullName>
    </submittedName>
</protein>
<keyword evidence="2" id="KW-1185">Reference proteome</keyword>
<evidence type="ECO:0000313" key="1">
    <source>
        <dbReference type="EMBL" id="GAF04638.1"/>
    </source>
</evidence>
<comment type="caution">
    <text evidence="1">The sequence shown here is derived from an EMBL/GenBank/DDBJ whole genome shotgun (WGS) entry which is preliminary data.</text>
</comment>
<dbReference type="Proteomes" id="UP000019402">
    <property type="component" value="Unassembled WGS sequence"/>
</dbReference>
<accession>W7YAP0</accession>
<organism evidence="1 2">
    <name type="scientific">Saccharicrinis fermentans DSM 9555 = JCM 21142</name>
    <dbReference type="NCBI Taxonomy" id="869213"/>
    <lineage>
        <taxon>Bacteria</taxon>
        <taxon>Pseudomonadati</taxon>
        <taxon>Bacteroidota</taxon>
        <taxon>Bacteroidia</taxon>
        <taxon>Marinilabiliales</taxon>
        <taxon>Marinilabiliaceae</taxon>
        <taxon>Saccharicrinis</taxon>
    </lineage>
</organism>
<gene>
    <name evidence="1" type="ORF">JCM21142_93350</name>
</gene>
<evidence type="ECO:0000313" key="2">
    <source>
        <dbReference type="Proteomes" id="UP000019402"/>
    </source>
</evidence>
<sequence>MAESILTKEKGTDKERAIKIHSLLKSHFVKYKHLKIKFTILKFDQYFNSGKQPKIHDRHIYTNYFTVKCGIGFDLFNKTKRKVGDSEVSIRFNFQPRQMKTLPVKLNGLKVYVNNMKNMNKMDVFKMYPEDMGKFDCPLLN</sequence>
<reference evidence="1 2" key="1">
    <citation type="journal article" date="2014" name="Genome Announc.">
        <title>Draft Genome Sequence of Cytophaga fermentans JCM 21142T, a Facultative Anaerobe Isolated from Marine Mud.</title>
        <authorList>
            <person name="Starns D."/>
            <person name="Oshima K."/>
            <person name="Suda W."/>
            <person name="Iino T."/>
            <person name="Yuki M."/>
            <person name="Inoue J."/>
            <person name="Kitamura K."/>
            <person name="Iida T."/>
            <person name="Darby A."/>
            <person name="Hattori M."/>
            <person name="Ohkuma M."/>
        </authorList>
    </citation>
    <scope>NUCLEOTIDE SEQUENCE [LARGE SCALE GENOMIC DNA]</scope>
    <source>
        <strain evidence="1 2">JCM 21142</strain>
    </source>
</reference>
<proteinExistence type="predicted"/>
<dbReference type="RefSeq" id="WP_044213868.1">
    <property type="nucleotide sequence ID" value="NZ_BAMD01000051.1"/>
</dbReference>